<keyword evidence="2" id="KW-1185">Reference proteome</keyword>
<dbReference type="RefSeq" id="WP_156950530.1">
    <property type="nucleotide sequence ID" value="NZ_ARYL01000039.1"/>
</dbReference>
<sequence length="459" mass="51087">MPIALIDNSTLTSVQRLTGQAPAPRSYDMEGDYSALEGYAQTILFNDAFYALDDYKPEYRASRAAAFPPIRFIGISKYDALEVDSIELSKEFALDLRGGEMPEGIVQEFLENMNLMLTAAWHMQSSNYFLTLKILREEDGASNEKYKYSPLTAAIFQQLIGRENAQDAPLPTLIDSKGNPIPSSRNMGNGKIEAVSEDLLEFSNSINWLARRAIFYALVASQANAQLCLHPIRHNFLAAWGGQKGLFQPSKTWANGMRRYFSGKLAEVVNEVNSEIDAQEIGLELPPFAAWAVGKTGKVSSALELLYERRQHNDFVAIRQKFDEIHSLFAEGDALKAKKEVNRLKTALQKESASIVAKFGDSSGSRFSISASASIPAGIGVSISKDFSLPDFGQGASSRRAFRVAFRSIASEIAAFQALGRVRHQLRAEVRKDDTFSTPALDIEESRYRYSRPYWKKPM</sequence>
<dbReference type="AlphaFoldDB" id="A0A059G2I6"/>
<comment type="caution">
    <text evidence="1">The sequence shown here is derived from an EMBL/GenBank/DDBJ whole genome shotgun (WGS) entry which is preliminary data.</text>
</comment>
<dbReference type="EMBL" id="ARYL01000039">
    <property type="protein sequence ID" value="KDA01016.1"/>
    <property type="molecule type" value="Genomic_DNA"/>
</dbReference>
<organism evidence="1 2">
    <name type="scientific">Hyphomonas oceanitis SCH89</name>
    <dbReference type="NCBI Taxonomy" id="1280953"/>
    <lineage>
        <taxon>Bacteria</taxon>
        <taxon>Pseudomonadati</taxon>
        <taxon>Pseudomonadota</taxon>
        <taxon>Alphaproteobacteria</taxon>
        <taxon>Hyphomonadales</taxon>
        <taxon>Hyphomonadaceae</taxon>
        <taxon>Hyphomonas</taxon>
    </lineage>
</organism>
<dbReference type="Proteomes" id="UP000024942">
    <property type="component" value="Unassembled WGS sequence"/>
</dbReference>
<accession>A0A059G2I6</accession>
<reference evidence="1 2" key="1">
    <citation type="journal article" date="2014" name="Antonie Van Leeuwenhoek">
        <title>Hyphomonas beringensis sp. nov. and Hyphomonas chukchiensis sp. nov., isolated from surface seawater of the Bering Sea and Chukchi Sea.</title>
        <authorList>
            <person name="Li C."/>
            <person name="Lai Q."/>
            <person name="Li G."/>
            <person name="Dong C."/>
            <person name="Wang J."/>
            <person name="Liao Y."/>
            <person name="Shao Z."/>
        </authorList>
    </citation>
    <scope>NUCLEOTIDE SEQUENCE [LARGE SCALE GENOMIC DNA]</scope>
    <source>
        <strain evidence="1 2">SCH89</strain>
    </source>
</reference>
<name>A0A059G2I6_9PROT</name>
<dbReference type="OrthoDB" id="8433537at2"/>
<evidence type="ECO:0000313" key="2">
    <source>
        <dbReference type="Proteomes" id="UP000024942"/>
    </source>
</evidence>
<dbReference type="eggNOG" id="ENOG5033CV4">
    <property type="taxonomic scope" value="Bacteria"/>
</dbReference>
<proteinExistence type="predicted"/>
<dbReference type="PATRIC" id="fig|1280953.3.peg.3549"/>
<protein>
    <submittedName>
        <fullName evidence="1">Uncharacterized protein</fullName>
    </submittedName>
</protein>
<gene>
    <name evidence="1" type="ORF">HOC_17731</name>
</gene>
<evidence type="ECO:0000313" key="1">
    <source>
        <dbReference type="EMBL" id="KDA01016.1"/>
    </source>
</evidence>